<sequence>MNAQQPKGGQPDLNTQVRQVANALQKVYGDLLDTSDLAAKCSGEAFETRRTSRALAAQAVRIVAGFSPEEAAATVIDGDLDQGIDAIAVVEGAKPHVYLVQSKWSAKGYAKGEREAVLELLAGLRLIDEENFAPFNPRGRRLAEYAKSVMDRGTVPVTQVVVMMRPDMPGDGFMQAIKNGEEEFNRYGDVLGHRIILAPEIWASVRADQAPEPVVLSAELFPWFGMGSDALYESYQGVVDAEQVADWAEQHGTNLFNLNIRKPLGRTPINNSLIATLTEEPANFWYYNNGITVLCDRVEKVERSARAPQQKPLMLTLHNASVVNGAQTVRAVAEALQKEDAAAEAKIGVRIIVTHAAQEFASDTTRATNRQNSVGDRDFVALDPVQGDILDEMRAELGLEYGVQRSEVDLPEESGCTVVEAAVALACAHADSQYAARIALALDPLWERGPQGVYDVLFRPRPGVYLLWNAVQVVREVRRSLLDLRKRYEGRAAALTEHGTYLLAHLVFRLLDTEGIDEPDTKLTWAGDAKAETKEIVERLLPVTMQVIDGLSERRPQIRAVCADVDRCREVSERVVEAMAEGKDGSAPDTYRRVRPTRKRRRPNAVQILVDKRVLPEGEPLALSTAYPTEADALRDWLAEDPQRSRATWTNHRTKPIVWAPDGKQYSPSGLITLMWEQAAWEERPVANQGTARWVTSSGDTLADLAWRTLGDLEEPDESDEPGRQDEDETDQ</sequence>
<evidence type="ECO:0000259" key="2">
    <source>
        <dbReference type="Pfam" id="PF10592"/>
    </source>
</evidence>
<organism evidence="3 4">
    <name type="scientific">Streptomyces venezuelae</name>
    <dbReference type="NCBI Taxonomy" id="54571"/>
    <lineage>
        <taxon>Bacteria</taxon>
        <taxon>Bacillati</taxon>
        <taxon>Actinomycetota</taxon>
        <taxon>Actinomycetes</taxon>
        <taxon>Kitasatosporales</taxon>
        <taxon>Streptomycetaceae</taxon>
        <taxon>Streptomyces</taxon>
    </lineage>
</organism>
<dbReference type="InterPro" id="IPR018891">
    <property type="entry name" value="AIPR_C"/>
</dbReference>
<dbReference type="Proteomes" id="UP000322927">
    <property type="component" value="Chromosome"/>
</dbReference>
<feature type="region of interest" description="Disordered" evidence="1">
    <location>
        <begin position="579"/>
        <end position="598"/>
    </location>
</feature>
<evidence type="ECO:0000313" key="3">
    <source>
        <dbReference type="EMBL" id="QES33574.1"/>
    </source>
</evidence>
<dbReference type="EMBL" id="CP029192">
    <property type="protein sequence ID" value="QES33574.1"/>
    <property type="molecule type" value="Genomic_DNA"/>
</dbReference>
<dbReference type="Pfam" id="PF10592">
    <property type="entry name" value="AIPR"/>
    <property type="match status" value="1"/>
</dbReference>
<evidence type="ECO:0000256" key="1">
    <source>
        <dbReference type="SAM" id="MobiDB-lite"/>
    </source>
</evidence>
<feature type="compositionally biased region" description="Basic and acidic residues" evidence="1">
    <location>
        <begin position="579"/>
        <end position="592"/>
    </location>
</feature>
<dbReference type="RefSeq" id="WP_150215721.1">
    <property type="nucleotide sequence ID" value="NZ_CP029192.1"/>
</dbReference>
<feature type="region of interest" description="Disordered" evidence="1">
    <location>
        <begin position="709"/>
        <end position="732"/>
    </location>
</feature>
<feature type="domain" description="Abortive phage infection protein C-terminal" evidence="2">
    <location>
        <begin position="256"/>
        <end position="407"/>
    </location>
</feature>
<proteinExistence type="predicted"/>
<gene>
    <name evidence="3" type="ORF">DEJ48_09410</name>
</gene>
<dbReference type="OrthoDB" id="9806213at2"/>
<name>A0A5P2BSX7_STRVZ</name>
<feature type="compositionally biased region" description="Acidic residues" evidence="1">
    <location>
        <begin position="712"/>
        <end position="732"/>
    </location>
</feature>
<accession>A0A5P2BSX7</accession>
<dbReference type="AlphaFoldDB" id="A0A5P2BSX7"/>
<reference evidence="3 4" key="1">
    <citation type="submission" date="2018-05" db="EMBL/GenBank/DDBJ databases">
        <title>Streptomyces venezuelae.</title>
        <authorList>
            <person name="Kim W."/>
            <person name="Lee N."/>
            <person name="Cho B.-K."/>
        </authorList>
    </citation>
    <scope>NUCLEOTIDE SEQUENCE [LARGE SCALE GENOMIC DNA]</scope>
    <source>
        <strain evidence="3 4">ATCC 14584</strain>
    </source>
</reference>
<evidence type="ECO:0000313" key="4">
    <source>
        <dbReference type="Proteomes" id="UP000322927"/>
    </source>
</evidence>
<protein>
    <submittedName>
        <fullName evidence="3">Abortive phage infection protein</fullName>
    </submittedName>
</protein>